<organism evidence="2 3">
    <name type="scientific">Pararcticibacter amylolyticus</name>
    <dbReference type="NCBI Taxonomy" id="2173175"/>
    <lineage>
        <taxon>Bacteria</taxon>
        <taxon>Pseudomonadati</taxon>
        <taxon>Bacteroidota</taxon>
        <taxon>Sphingobacteriia</taxon>
        <taxon>Sphingobacteriales</taxon>
        <taxon>Sphingobacteriaceae</taxon>
        <taxon>Pararcticibacter</taxon>
    </lineage>
</organism>
<dbReference type="Proteomes" id="UP000245647">
    <property type="component" value="Unassembled WGS sequence"/>
</dbReference>
<sequence>MKRKNILLLYISVIAMLIATSCKKESENIFNMFTDVSVTFHGDDPLSVTDYKLVNDGDVVYIDYTITSAKEDMYYIVVEKSEGSRTEPQRTSTSITDETKRREYSGRVTLTMLRDGKTSYRIYPMNKKNYYMGDGGKSVTIEVRPSYIHYPNRRLYTPDTATRVAPCYFSIQRGEVFSYTSGKENSADIDFGLYRTWTINTTTNTVEYRYNIYALNVTPNPLGVYDISTWQKKATLFKSPASGGLTIFNTTLVSAKSIETAAKAGSAINLKQTTTNLASGNLIYFLTAEGKYGAIYINSLTKDLEEKPYLDISVKVQK</sequence>
<accession>A0A2U2PE69</accession>
<dbReference type="EMBL" id="QEAS01000012">
    <property type="protein sequence ID" value="PWG79705.1"/>
    <property type="molecule type" value="Genomic_DNA"/>
</dbReference>
<protein>
    <recommendedName>
        <fullName evidence="4">DUF4466 domain-containing protein</fullName>
    </recommendedName>
</protein>
<feature type="signal peptide" evidence="1">
    <location>
        <begin position="1"/>
        <end position="24"/>
    </location>
</feature>
<proteinExistence type="predicted"/>
<dbReference type="AlphaFoldDB" id="A0A2U2PE69"/>
<name>A0A2U2PE69_9SPHI</name>
<dbReference type="RefSeq" id="WP_109416603.1">
    <property type="nucleotide sequence ID" value="NZ_QEAS01000012.1"/>
</dbReference>
<dbReference type="PROSITE" id="PS51257">
    <property type="entry name" value="PROKAR_LIPOPROTEIN"/>
    <property type="match status" value="1"/>
</dbReference>
<evidence type="ECO:0000256" key="1">
    <source>
        <dbReference type="SAM" id="SignalP"/>
    </source>
</evidence>
<comment type="caution">
    <text evidence="2">The sequence shown here is derived from an EMBL/GenBank/DDBJ whole genome shotgun (WGS) entry which is preliminary data.</text>
</comment>
<keyword evidence="1" id="KW-0732">Signal</keyword>
<evidence type="ECO:0008006" key="4">
    <source>
        <dbReference type="Google" id="ProtNLM"/>
    </source>
</evidence>
<reference evidence="2 3" key="1">
    <citation type="submission" date="2018-04" db="EMBL/GenBank/DDBJ databases">
        <title>Pedobacter chongqingensis sp. nov., isolated from a rottenly hemp rope.</title>
        <authorList>
            <person name="Cai Y."/>
        </authorList>
    </citation>
    <scope>NUCLEOTIDE SEQUENCE [LARGE SCALE GENOMIC DNA]</scope>
    <source>
        <strain evidence="2 3">FJ4-8</strain>
    </source>
</reference>
<evidence type="ECO:0000313" key="3">
    <source>
        <dbReference type="Proteomes" id="UP000245647"/>
    </source>
</evidence>
<keyword evidence="3" id="KW-1185">Reference proteome</keyword>
<gene>
    <name evidence="2" type="ORF">DDR33_14880</name>
</gene>
<feature type="chain" id="PRO_5015470341" description="DUF4466 domain-containing protein" evidence="1">
    <location>
        <begin position="25"/>
        <end position="318"/>
    </location>
</feature>
<evidence type="ECO:0000313" key="2">
    <source>
        <dbReference type="EMBL" id="PWG79705.1"/>
    </source>
</evidence>
<dbReference type="OrthoDB" id="641332at2"/>